<keyword evidence="7" id="KW-0539">Nucleus</keyword>
<dbReference type="SUPFAM" id="SSF50249">
    <property type="entry name" value="Nucleic acid-binding proteins"/>
    <property type="match status" value="1"/>
</dbReference>
<sequence length="580" mass="63923">ANDPDFFWLGRVPCRTVLFYGMVIGVQDYEQRTVYTVDDGSGAIGCNWRYSKQQPATQRMSPVKNGTSKRHQTSQKYASTSTLIVGTGLPVRPKPMAHVGDIVRVAGHVLNRHQTRLVNLDKIEVCKSANVEPLHWINVIELHQSWYHATDAGPFVIPALKVTAALSDTTRDGRSQSQLQNVRDSQSQSPSRSSIASSAPSSPSSVTSNVSSSVAQHYMDNAAPNSLSDESQSDDDDAEPRTPTKRRKKAVMLISDETPRASSKQPRTEAGVDSNETPRRPSSSYTTNAQRSSNGKCASDEGDPFMKGYTLSHLRRVPELATLARRVVDAESKRRVREERKKQKEEEAAKGSTSTSSSMHRSSRTDKSRNSKESEPRNAKMKRLFRFAIRQLYEEGSIVLWDGPVRALPSPPPARLFTASSVSMPSSLWKSSASTAGDSTGLSLMSTNTSLITMQETEEDQSYWSDPPANEESYIPLTPAYLCHVVEGAIASIVARRSQASRQGHSSIAGLNGVDLAKRISGNRPAGPTAGEIVDYLKKRDERWMRVGEWAVKEALEWGMERGRVWCLSGGRWEVCGLPP</sequence>
<keyword evidence="4" id="KW-0158">Chromosome</keyword>
<gene>
    <name evidence="10" type="ORF">PHLCEN_2v13538</name>
</gene>
<reference evidence="10 11" key="1">
    <citation type="submission" date="2018-02" db="EMBL/GenBank/DDBJ databases">
        <title>Genome sequence of the basidiomycete white-rot fungus Phlebia centrifuga.</title>
        <authorList>
            <person name="Granchi Z."/>
            <person name="Peng M."/>
            <person name="de Vries R.P."/>
            <person name="Hilden K."/>
            <person name="Makela M.R."/>
            <person name="Grigoriev I."/>
            <person name="Riley R."/>
        </authorList>
    </citation>
    <scope>NUCLEOTIDE SEQUENCE [LARGE SCALE GENOMIC DNA]</scope>
    <source>
        <strain evidence="10 11">FBCC195</strain>
    </source>
</reference>
<feature type="compositionally biased region" description="Polar residues" evidence="9">
    <location>
        <begin position="53"/>
        <end position="66"/>
    </location>
</feature>
<comment type="caution">
    <text evidence="10">The sequence shown here is derived from an EMBL/GenBank/DDBJ whole genome shotgun (WGS) entry which is preliminary data.</text>
</comment>
<dbReference type="Proteomes" id="UP000186601">
    <property type="component" value="Unassembled WGS sequence"/>
</dbReference>
<dbReference type="GO" id="GO:0000781">
    <property type="term" value="C:chromosome, telomeric region"/>
    <property type="evidence" value="ECO:0007669"/>
    <property type="project" value="UniProtKB-SubCell"/>
</dbReference>
<evidence type="ECO:0000256" key="9">
    <source>
        <dbReference type="SAM" id="MobiDB-lite"/>
    </source>
</evidence>
<dbReference type="EMBL" id="MLYV02001348">
    <property type="protein sequence ID" value="PSR70567.1"/>
    <property type="molecule type" value="Genomic_DNA"/>
</dbReference>
<dbReference type="Gene3D" id="2.40.50.140">
    <property type="entry name" value="Nucleic acid-binding proteins"/>
    <property type="match status" value="1"/>
</dbReference>
<feature type="compositionally biased region" description="Low complexity" evidence="9">
    <location>
        <begin position="350"/>
        <end position="360"/>
    </location>
</feature>
<evidence type="ECO:0000256" key="7">
    <source>
        <dbReference type="ARBA" id="ARBA00023242"/>
    </source>
</evidence>
<feature type="compositionally biased region" description="Basic and acidic residues" evidence="9">
    <location>
        <begin position="363"/>
        <end position="378"/>
    </location>
</feature>
<organism evidence="10 11">
    <name type="scientific">Hermanssonia centrifuga</name>
    <dbReference type="NCBI Taxonomy" id="98765"/>
    <lineage>
        <taxon>Eukaryota</taxon>
        <taxon>Fungi</taxon>
        <taxon>Dikarya</taxon>
        <taxon>Basidiomycota</taxon>
        <taxon>Agaricomycotina</taxon>
        <taxon>Agaricomycetes</taxon>
        <taxon>Polyporales</taxon>
        <taxon>Meruliaceae</taxon>
        <taxon>Hermanssonia</taxon>
    </lineage>
</organism>
<dbReference type="PANTHER" id="PTHR13989:SF33">
    <property type="entry name" value="CST COMPLEX SUBUNIT STN1"/>
    <property type="match status" value="1"/>
</dbReference>
<feature type="region of interest" description="Disordered" evidence="9">
    <location>
        <begin position="53"/>
        <end position="75"/>
    </location>
</feature>
<keyword evidence="5" id="KW-0779">Telomere</keyword>
<feature type="compositionally biased region" description="Basic and acidic residues" evidence="9">
    <location>
        <begin position="329"/>
        <end position="349"/>
    </location>
</feature>
<feature type="region of interest" description="Disordered" evidence="9">
    <location>
        <begin position="329"/>
        <end position="378"/>
    </location>
</feature>
<dbReference type="GO" id="GO:0005634">
    <property type="term" value="C:nucleus"/>
    <property type="evidence" value="ECO:0007669"/>
    <property type="project" value="UniProtKB-SubCell"/>
</dbReference>
<feature type="compositionally biased region" description="Polar residues" evidence="9">
    <location>
        <begin position="280"/>
        <end position="296"/>
    </location>
</feature>
<dbReference type="STRING" id="98765.A0A2R6NDW6"/>
<proteinExistence type="predicted"/>
<feature type="compositionally biased region" description="Polar residues" evidence="9">
    <location>
        <begin position="175"/>
        <end position="184"/>
    </location>
</feature>
<keyword evidence="6" id="KW-0238">DNA-binding</keyword>
<name>A0A2R6NDW6_9APHY</name>
<evidence type="ECO:0000256" key="4">
    <source>
        <dbReference type="ARBA" id="ARBA00022454"/>
    </source>
</evidence>
<comment type="subcellular location">
    <subcellularLocation>
        <location evidence="2">Chromosome</location>
        <location evidence="2">Telomere</location>
    </subcellularLocation>
    <subcellularLocation>
        <location evidence="1">Nucleus</location>
    </subcellularLocation>
</comment>
<dbReference type="OrthoDB" id="77828at2759"/>
<dbReference type="InterPro" id="IPR040260">
    <property type="entry name" value="RFA2-like"/>
</dbReference>
<dbReference type="PANTHER" id="PTHR13989">
    <property type="entry name" value="REPLICATION PROTEIN A-RELATED"/>
    <property type="match status" value="1"/>
</dbReference>
<evidence type="ECO:0000256" key="1">
    <source>
        <dbReference type="ARBA" id="ARBA00004123"/>
    </source>
</evidence>
<evidence type="ECO:0000313" key="10">
    <source>
        <dbReference type="EMBL" id="PSR70567.1"/>
    </source>
</evidence>
<evidence type="ECO:0000313" key="11">
    <source>
        <dbReference type="Proteomes" id="UP000186601"/>
    </source>
</evidence>
<evidence type="ECO:0000256" key="6">
    <source>
        <dbReference type="ARBA" id="ARBA00023125"/>
    </source>
</evidence>
<evidence type="ECO:0000256" key="8">
    <source>
        <dbReference type="ARBA" id="ARBA00030039"/>
    </source>
</evidence>
<dbReference type="GO" id="GO:0003677">
    <property type="term" value="F:DNA binding"/>
    <property type="evidence" value="ECO:0007669"/>
    <property type="project" value="UniProtKB-KW"/>
</dbReference>
<evidence type="ECO:0000256" key="3">
    <source>
        <dbReference type="ARBA" id="ARBA00017411"/>
    </source>
</evidence>
<protein>
    <recommendedName>
        <fullName evidence="3">CST complex subunit STN1</fullName>
    </recommendedName>
    <alternativeName>
        <fullName evidence="8">Suppressor of cdc thirteen homolog</fullName>
    </alternativeName>
</protein>
<evidence type="ECO:0000256" key="2">
    <source>
        <dbReference type="ARBA" id="ARBA00004574"/>
    </source>
</evidence>
<accession>A0A2R6NDW6</accession>
<evidence type="ECO:0000256" key="5">
    <source>
        <dbReference type="ARBA" id="ARBA00022895"/>
    </source>
</evidence>
<keyword evidence="11" id="KW-1185">Reference proteome</keyword>
<feature type="compositionally biased region" description="Low complexity" evidence="9">
    <location>
        <begin position="185"/>
        <end position="216"/>
    </location>
</feature>
<dbReference type="InterPro" id="IPR012340">
    <property type="entry name" value="NA-bd_OB-fold"/>
</dbReference>
<feature type="non-terminal residue" evidence="10">
    <location>
        <position position="1"/>
    </location>
</feature>
<dbReference type="AlphaFoldDB" id="A0A2R6NDW6"/>
<feature type="region of interest" description="Disordered" evidence="9">
    <location>
        <begin position="171"/>
        <end position="303"/>
    </location>
</feature>